<dbReference type="Proteomes" id="UP000523139">
    <property type="component" value="Unassembled WGS sequence"/>
</dbReference>
<feature type="domain" description="Tetrapyrrole biosynthesis uroporphyrinogen III synthase" evidence="10">
    <location>
        <begin position="20"/>
        <end position="233"/>
    </location>
</feature>
<gene>
    <name evidence="11" type="ORF">HGQ17_04545</name>
</gene>
<accession>A0A7X8TIV5</accession>
<protein>
    <recommendedName>
        <fullName evidence="7 9">Uroporphyrinogen-III synthase</fullName>
        <ecNumber evidence="3 9">4.2.1.75</ecNumber>
    </recommendedName>
</protein>
<evidence type="ECO:0000256" key="3">
    <source>
        <dbReference type="ARBA" id="ARBA00013109"/>
    </source>
</evidence>
<dbReference type="RefSeq" id="WP_168886792.1">
    <property type="nucleotide sequence ID" value="NZ_JABAHY010000003.1"/>
</dbReference>
<reference evidence="11 12" key="1">
    <citation type="submission" date="2020-04" db="EMBL/GenBank/DDBJ databases">
        <title>Nesterenkonia sp. nov., isolated from marine sediment.</title>
        <authorList>
            <person name="Zhang G."/>
        </authorList>
    </citation>
    <scope>NUCLEOTIDE SEQUENCE [LARGE SCALE GENOMIC DNA]</scope>
    <source>
        <strain evidence="11 12">MY13</strain>
    </source>
</reference>
<dbReference type="EC" id="4.2.1.75" evidence="3 9"/>
<comment type="caution">
    <text evidence="11">The sequence shown here is derived from an EMBL/GenBank/DDBJ whole genome shotgun (WGS) entry which is preliminary data.</text>
</comment>
<proteinExistence type="inferred from homology"/>
<evidence type="ECO:0000313" key="11">
    <source>
        <dbReference type="EMBL" id="NLS09285.1"/>
    </source>
</evidence>
<keyword evidence="4 9" id="KW-0456">Lyase</keyword>
<evidence type="ECO:0000256" key="6">
    <source>
        <dbReference type="ARBA" id="ARBA00037589"/>
    </source>
</evidence>
<dbReference type="Gene3D" id="3.40.50.10090">
    <property type="match status" value="2"/>
</dbReference>
<comment type="similarity">
    <text evidence="2 9">Belongs to the uroporphyrinogen-III synthase family.</text>
</comment>
<keyword evidence="5 9" id="KW-0627">Porphyrin biosynthesis</keyword>
<dbReference type="PANTHER" id="PTHR38042">
    <property type="entry name" value="UROPORPHYRINOGEN-III SYNTHASE, CHLOROPLASTIC"/>
    <property type="match status" value="1"/>
</dbReference>
<evidence type="ECO:0000256" key="1">
    <source>
        <dbReference type="ARBA" id="ARBA00004772"/>
    </source>
</evidence>
<sequence length="244" mass="25971">MAAAPEKILLTRNPEQSGALESGLRDAGYAVDHLPLTQQVLPQDMGQLRAALDQLAAGEFSWLLLTSGNTVRSLIEAGWDGSVPQTTQIGVVGPGTARVLEELTGLTQVWMPAEHSAAGILAELPAPETSDRLLLPQSAQARSQLAQGLAERGWEITWVTAYATVALPHPETDQLSRGDTVLITSSIAAEVWAQLDTPEITVLAIGEPTALTLNQRGRPADAVLAEPTAAGVVDVLRQRYPRRP</sequence>
<dbReference type="EMBL" id="JABAHY010000003">
    <property type="protein sequence ID" value="NLS09285.1"/>
    <property type="molecule type" value="Genomic_DNA"/>
</dbReference>
<dbReference type="UniPathway" id="UPA00251">
    <property type="reaction ID" value="UER00320"/>
</dbReference>
<evidence type="ECO:0000256" key="5">
    <source>
        <dbReference type="ARBA" id="ARBA00023244"/>
    </source>
</evidence>
<evidence type="ECO:0000256" key="9">
    <source>
        <dbReference type="RuleBase" id="RU366031"/>
    </source>
</evidence>
<dbReference type="GO" id="GO:0006780">
    <property type="term" value="P:uroporphyrinogen III biosynthetic process"/>
    <property type="evidence" value="ECO:0007669"/>
    <property type="project" value="UniProtKB-UniRule"/>
</dbReference>
<dbReference type="AlphaFoldDB" id="A0A7X8TIV5"/>
<evidence type="ECO:0000256" key="8">
    <source>
        <dbReference type="ARBA" id="ARBA00048617"/>
    </source>
</evidence>
<comment type="function">
    <text evidence="6 9">Catalyzes cyclization of the linear tetrapyrrole, hydroxymethylbilane, to the macrocyclic uroporphyrinogen III.</text>
</comment>
<dbReference type="Pfam" id="PF02602">
    <property type="entry name" value="HEM4"/>
    <property type="match status" value="1"/>
</dbReference>
<evidence type="ECO:0000259" key="10">
    <source>
        <dbReference type="Pfam" id="PF02602"/>
    </source>
</evidence>
<comment type="pathway">
    <text evidence="1 9">Porphyrin-containing compound metabolism; protoporphyrin-IX biosynthesis; coproporphyrinogen-III from 5-aminolevulinate: step 3/4.</text>
</comment>
<organism evidence="11 12">
    <name type="scientific">Nesterenkonia sedimenti</name>
    <dbReference type="NCBI Taxonomy" id="1463632"/>
    <lineage>
        <taxon>Bacteria</taxon>
        <taxon>Bacillati</taxon>
        <taxon>Actinomycetota</taxon>
        <taxon>Actinomycetes</taxon>
        <taxon>Micrococcales</taxon>
        <taxon>Micrococcaceae</taxon>
        <taxon>Nesterenkonia</taxon>
    </lineage>
</organism>
<name>A0A7X8TIV5_9MICC</name>
<evidence type="ECO:0000256" key="2">
    <source>
        <dbReference type="ARBA" id="ARBA00008133"/>
    </source>
</evidence>
<evidence type="ECO:0000256" key="4">
    <source>
        <dbReference type="ARBA" id="ARBA00023239"/>
    </source>
</evidence>
<comment type="catalytic activity">
    <reaction evidence="8 9">
        <text>hydroxymethylbilane = uroporphyrinogen III + H2O</text>
        <dbReference type="Rhea" id="RHEA:18965"/>
        <dbReference type="ChEBI" id="CHEBI:15377"/>
        <dbReference type="ChEBI" id="CHEBI:57308"/>
        <dbReference type="ChEBI" id="CHEBI:57845"/>
        <dbReference type="EC" id="4.2.1.75"/>
    </reaction>
</comment>
<dbReference type="InterPro" id="IPR039793">
    <property type="entry name" value="UROS/Hem4"/>
</dbReference>
<dbReference type="CDD" id="cd06578">
    <property type="entry name" value="HemD"/>
    <property type="match status" value="1"/>
</dbReference>
<evidence type="ECO:0000256" key="7">
    <source>
        <dbReference type="ARBA" id="ARBA00040167"/>
    </source>
</evidence>
<dbReference type="GO" id="GO:0004852">
    <property type="term" value="F:uroporphyrinogen-III synthase activity"/>
    <property type="evidence" value="ECO:0007669"/>
    <property type="project" value="UniProtKB-UniRule"/>
</dbReference>
<dbReference type="SUPFAM" id="SSF69618">
    <property type="entry name" value="HemD-like"/>
    <property type="match status" value="1"/>
</dbReference>
<dbReference type="PANTHER" id="PTHR38042:SF1">
    <property type="entry name" value="UROPORPHYRINOGEN-III SYNTHASE, CHLOROPLASTIC"/>
    <property type="match status" value="1"/>
</dbReference>
<dbReference type="GO" id="GO:0006782">
    <property type="term" value="P:protoporphyrinogen IX biosynthetic process"/>
    <property type="evidence" value="ECO:0007669"/>
    <property type="project" value="UniProtKB-UniRule"/>
</dbReference>
<dbReference type="InterPro" id="IPR036108">
    <property type="entry name" value="4pyrrol_syn_uPrphyn_synt_sf"/>
</dbReference>
<dbReference type="InterPro" id="IPR003754">
    <property type="entry name" value="4pyrrol_synth_uPrphyn_synth"/>
</dbReference>
<evidence type="ECO:0000313" key="12">
    <source>
        <dbReference type="Proteomes" id="UP000523139"/>
    </source>
</evidence>
<keyword evidence="12" id="KW-1185">Reference proteome</keyword>